<organism evidence="1 2">
    <name type="scientific">Tachysurus vachellii</name>
    <name type="common">Darkbarbel catfish</name>
    <name type="synonym">Pelteobagrus vachellii</name>
    <dbReference type="NCBI Taxonomy" id="175792"/>
    <lineage>
        <taxon>Eukaryota</taxon>
        <taxon>Metazoa</taxon>
        <taxon>Chordata</taxon>
        <taxon>Craniata</taxon>
        <taxon>Vertebrata</taxon>
        <taxon>Euteleostomi</taxon>
        <taxon>Actinopterygii</taxon>
        <taxon>Neopterygii</taxon>
        <taxon>Teleostei</taxon>
        <taxon>Ostariophysi</taxon>
        <taxon>Siluriformes</taxon>
        <taxon>Bagridae</taxon>
        <taxon>Tachysurus</taxon>
    </lineage>
</organism>
<dbReference type="AlphaFoldDB" id="A0AA88NA26"/>
<comment type="caution">
    <text evidence="1">The sequence shown here is derived from an EMBL/GenBank/DDBJ whole genome shotgun (WGS) entry which is preliminary data.</text>
</comment>
<dbReference type="Proteomes" id="UP001187315">
    <property type="component" value="Unassembled WGS sequence"/>
</dbReference>
<name>A0AA88NA26_TACVA</name>
<gene>
    <name evidence="1" type="ORF">Q7C36_006816</name>
</gene>
<accession>A0AA88NA26</accession>
<reference evidence="1" key="1">
    <citation type="submission" date="2023-08" db="EMBL/GenBank/DDBJ databases">
        <title>Pelteobagrus vachellii genome.</title>
        <authorList>
            <person name="Liu H."/>
        </authorList>
    </citation>
    <scope>NUCLEOTIDE SEQUENCE</scope>
    <source>
        <strain evidence="1">PRFRI_2022a</strain>
        <tissue evidence="1">Muscle</tissue>
    </source>
</reference>
<keyword evidence="2" id="KW-1185">Reference proteome</keyword>
<sequence>MNNFVQKEAYPSAVRMYRLANGIAAGYSNCPESKNSSTVTSTSSKQQAVCFILQATNSVINCIRTGTGSLKTLKK</sequence>
<dbReference type="EMBL" id="JAVHJS010000006">
    <property type="protein sequence ID" value="KAK2854947.1"/>
    <property type="molecule type" value="Genomic_DNA"/>
</dbReference>
<proteinExistence type="predicted"/>
<evidence type="ECO:0000313" key="2">
    <source>
        <dbReference type="Proteomes" id="UP001187315"/>
    </source>
</evidence>
<evidence type="ECO:0000313" key="1">
    <source>
        <dbReference type="EMBL" id="KAK2854947.1"/>
    </source>
</evidence>
<protein>
    <submittedName>
        <fullName evidence="1">Uncharacterized protein</fullName>
    </submittedName>
</protein>